<dbReference type="Gene3D" id="3.75.10.10">
    <property type="entry name" value="L-arginine/glycine Amidinotransferase, Chain A"/>
    <property type="match status" value="1"/>
</dbReference>
<dbReference type="EC" id="3.5.3.12" evidence="2"/>
<dbReference type="GO" id="GO:0047632">
    <property type="term" value="F:agmatine deiminase activity"/>
    <property type="evidence" value="ECO:0007669"/>
    <property type="project" value="UniProtKB-EC"/>
</dbReference>
<dbReference type="InterPro" id="IPR007466">
    <property type="entry name" value="Peptidyl-Arg-deiminase_porph"/>
</dbReference>
<accession>B8KVI2</accession>
<proteinExistence type="predicted"/>
<keyword evidence="1 2" id="KW-0378">Hydrolase</keyword>
<dbReference type="PANTHER" id="PTHR31377:SF0">
    <property type="entry name" value="AGMATINE DEIMINASE-RELATED"/>
    <property type="match status" value="1"/>
</dbReference>
<evidence type="ECO:0000313" key="2">
    <source>
        <dbReference type="EMBL" id="EED36430.1"/>
    </source>
</evidence>
<evidence type="ECO:0000313" key="3">
    <source>
        <dbReference type="Proteomes" id="UP000004699"/>
    </source>
</evidence>
<dbReference type="Pfam" id="PF04371">
    <property type="entry name" value="PAD_porph"/>
    <property type="match status" value="1"/>
</dbReference>
<gene>
    <name evidence="2" type="ORF">NOR51B_2381</name>
</gene>
<sequence length="326" mass="36135">MPAEWTPHERCWMAWPCREAMWHDFEATCGNYAAVAQAIARFEPLTMVVPPRLASQARDYLGSDIELLELPIDDSWARDSGPNFVINAAGDLAGVCFRFNAWGEKYSPYDQDALLAPRILDHLGVRAIASELIAEGGGICVDGEGTLLTTDTCFPHQNRNPDWSRDRIEAELMEKLGVSKVIWLPGDPLDNETDGHIDGIATFAGPGKIIVESSRDASDPRKPYFDSLRDQLAQETDARGRRFELLTLPEAPEDCALGERFCLSYVNFYYANGAVIAPSYGIPTDDEVRERLQTYFPDREIAMVPVTDIAIGGGGIHCITQQQPLV</sequence>
<dbReference type="AlphaFoldDB" id="B8KVI2"/>
<dbReference type="GO" id="GO:0009446">
    <property type="term" value="P:putrescine biosynthetic process"/>
    <property type="evidence" value="ECO:0007669"/>
    <property type="project" value="InterPro"/>
</dbReference>
<protein>
    <submittedName>
        <fullName evidence="2">Agmatine deiminase</fullName>
        <ecNumber evidence="2">3.5.3.12</ecNumber>
    </submittedName>
</protein>
<dbReference type="EMBL" id="DS999411">
    <property type="protein sequence ID" value="EED36430.1"/>
    <property type="molecule type" value="Genomic_DNA"/>
</dbReference>
<dbReference type="HOGENOM" id="CLU_037682_0_0_6"/>
<evidence type="ECO:0000256" key="1">
    <source>
        <dbReference type="ARBA" id="ARBA00022801"/>
    </source>
</evidence>
<dbReference type="STRING" id="565045.NOR51B_2381"/>
<name>B8KVI2_9GAMM</name>
<dbReference type="Proteomes" id="UP000004699">
    <property type="component" value="Unassembled WGS sequence"/>
</dbReference>
<dbReference type="GO" id="GO:0004668">
    <property type="term" value="F:protein-arginine deiminase activity"/>
    <property type="evidence" value="ECO:0007669"/>
    <property type="project" value="InterPro"/>
</dbReference>
<dbReference type="eggNOG" id="COG2957">
    <property type="taxonomic scope" value="Bacteria"/>
</dbReference>
<dbReference type="SUPFAM" id="SSF55909">
    <property type="entry name" value="Pentein"/>
    <property type="match status" value="1"/>
</dbReference>
<dbReference type="PANTHER" id="PTHR31377">
    <property type="entry name" value="AGMATINE DEIMINASE-RELATED"/>
    <property type="match status" value="1"/>
</dbReference>
<reference evidence="3" key="1">
    <citation type="journal article" date="2013" name="BMC Microbiol.">
        <title>Taxonomy and evolution of bacteriochlorophyll a-containing members of the OM60/NOR5 clade of marine gammaproteobacteria: description of Luminiphilus syltensis gen. nov., sp. nov., reclassification of Haliea rubra as Pseudohaliea rubra gen. nov., comb. nov., and emendation of Chromatocurvus halotolerans.</title>
        <authorList>
            <person name="Spring S."/>
            <person name="Riedel T."/>
            <person name="Sproer C."/>
            <person name="Yan S."/>
            <person name="Harder J."/>
            <person name="Fuchs B.M."/>
        </authorList>
    </citation>
    <scope>NUCLEOTIDE SEQUENCE [LARGE SCALE GENOMIC DNA]</scope>
    <source>
        <strain evidence="3">NOR51-B</strain>
    </source>
</reference>
<organism evidence="2 3">
    <name type="scientific">Luminiphilus syltensis NOR5-1B</name>
    <dbReference type="NCBI Taxonomy" id="565045"/>
    <lineage>
        <taxon>Bacteria</taxon>
        <taxon>Pseudomonadati</taxon>
        <taxon>Pseudomonadota</taxon>
        <taxon>Gammaproteobacteria</taxon>
        <taxon>Cellvibrionales</taxon>
        <taxon>Halieaceae</taxon>
        <taxon>Luminiphilus</taxon>
    </lineage>
</organism>
<keyword evidence="3" id="KW-1185">Reference proteome</keyword>